<protein>
    <submittedName>
        <fullName evidence="12">ABC transporter ATP-binding protein/permease</fullName>
    </submittedName>
</protein>
<reference evidence="12" key="2">
    <citation type="submission" date="2021-04" db="EMBL/GenBank/DDBJ databases">
        <authorList>
            <person name="Gilroy R."/>
        </authorList>
    </citation>
    <scope>NUCLEOTIDE SEQUENCE</scope>
    <source>
        <strain evidence="12">ChiBcolR8-3208</strain>
    </source>
</reference>
<dbReference type="SMART" id="SM00382">
    <property type="entry name" value="AAA"/>
    <property type="match status" value="1"/>
</dbReference>
<keyword evidence="5" id="KW-0547">Nucleotide-binding</keyword>
<feature type="transmembrane region" description="Helical" evidence="9">
    <location>
        <begin position="137"/>
        <end position="154"/>
    </location>
</feature>
<dbReference type="InterPro" id="IPR039421">
    <property type="entry name" value="Type_1_exporter"/>
</dbReference>
<keyword evidence="8 9" id="KW-0472">Membrane</keyword>
<dbReference type="CDD" id="cd18781">
    <property type="entry name" value="ABC_6TM_AarD_CydDC_like"/>
    <property type="match status" value="1"/>
</dbReference>
<dbReference type="PANTHER" id="PTHR43394:SF1">
    <property type="entry name" value="ATP-BINDING CASSETTE SUB-FAMILY B MEMBER 10, MITOCHONDRIAL"/>
    <property type="match status" value="1"/>
</dbReference>
<feature type="transmembrane region" description="Helical" evidence="9">
    <location>
        <begin position="21"/>
        <end position="46"/>
    </location>
</feature>
<dbReference type="GO" id="GO:0015421">
    <property type="term" value="F:ABC-type oligopeptide transporter activity"/>
    <property type="evidence" value="ECO:0007669"/>
    <property type="project" value="TreeGrafter"/>
</dbReference>
<evidence type="ECO:0000313" key="13">
    <source>
        <dbReference type="Proteomes" id="UP000824214"/>
    </source>
</evidence>
<organism evidence="12 13">
    <name type="scientific">Candidatus Acutalibacter ornithocaccae</name>
    <dbReference type="NCBI Taxonomy" id="2838416"/>
    <lineage>
        <taxon>Bacteria</taxon>
        <taxon>Bacillati</taxon>
        <taxon>Bacillota</taxon>
        <taxon>Clostridia</taxon>
        <taxon>Eubacteriales</taxon>
        <taxon>Acutalibacteraceae</taxon>
        <taxon>Acutalibacter</taxon>
    </lineage>
</organism>
<feature type="domain" description="ABC transmembrane type-1" evidence="11">
    <location>
        <begin position="63"/>
        <end position="301"/>
    </location>
</feature>
<keyword evidence="4 9" id="KW-0812">Transmembrane</keyword>
<dbReference type="SUPFAM" id="SSF52540">
    <property type="entry name" value="P-loop containing nucleoside triphosphate hydrolases"/>
    <property type="match status" value="1"/>
</dbReference>
<gene>
    <name evidence="12" type="ORF">H9942_05310</name>
</gene>
<dbReference type="Gene3D" id="1.20.1560.10">
    <property type="entry name" value="ABC transporter type 1, transmembrane domain"/>
    <property type="match status" value="1"/>
</dbReference>
<dbReference type="GO" id="GO:0005524">
    <property type="term" value="F:ATP binding"/>
    <property type="evidence" value="ECO:0007669"/>
    <property type="project" value="UniProtKB-KW"/>
</dbReference>
<feature type="transmembrane region" description="Helical" evidence="9">
    <location>
        <begin position="268"/>
        <end position="287"/>
    </location>
</feature>
<dbReference type="FunFam" id="3.40.50.300:FF:000854">
    <property type="entry name" value="Multidrug ABC transporter ATP-binding protein"/>
    <property type="match status" value="1"/>
</dbReference>
<dbReference type="Proteomes" id="UP000824214">
    <property type="component" value="Unassembled WGS sequence"/>
</dbReference>
<keyword evidence="3" id="KW-1003">Cell membrane</keyword>
<dbReference type="PROSITE" id="PS50929">
    <property type="entry name" value="ABC_TM1F"/>
    <property type="match status" value="1"/>
</dbReference>
<dbReference type="Pfam" id="PF00005">
    <property type="entry name" value="ABC_tran"/>
    <property type="match status" value="1"/>
</dbReference>
<dbReference type="PANTHER" id="PTHR43394">
    <property type="entry name" value="ATP-DEPENDENT PERMEASE MDL1, MITOCHONDRIAL"/>
    <property type="match status" value="1"/>
</dbReference>
<dbReference type="Pfam" id="PF00664">
    <property type="entry name" value="ABC_membrane"/>
    <property type="match status" value="1"/>
</dbReference>
<dbReference type="SUPFAM" id="SSF90123">
    <property type="entry name" value="ABC transporter transmembrane region"/>
    <property type="match status" value="1"/>
</dbReference>
<evidence type="ECO:0000259" key="10">
    <source>
        <dbReference type="PROSITE" id="PS50893"/>
    </source>
</evidence>
<reference evidence="12" key="1">
    <citation type="journal article" date="2021" name="PeerJ">
        <title>Extensive microbial diversity within the chicken gut microbiome revealed by metagenomics and culture.</title>
        <authorList>
            <person name="Gilroy R."/>
            <person name="Ravi A."/>
            <person name="Getino M."/>
            <person name="Pursley I."/>
            <person name="Horton D.L."/>
            <person name="Alikhan N.F."/>
            <person name="Baker D."/>
            <person name="Gharbi K."/>
            <person name="Hall N."/>
            <person name="Watson M."/>
            <person name="Adriaenssens E.M."/>
            <person name="Foster-Nyarko E."/>
            <person name="Jarju S."/>
            <person name="Secka A."/>
            <person name="Antonio M."/>
            <person name="Oren A."/>
            <person name="Chaudhuri R.R."/>
            <person name="La Ragione R."/>
            <person name="Hildebrand F."/>
            <person name="Pallen M.J."/>
        </authorList>
    </citation>
    <scope>NUCLEOTIDE SEQUENCE</scope>
    <source>
        <strain evidence="12">ChiBcolR8-3208</strain>
    </source>
</reference>
<dbReference type="GO" id="GO:0016887">
    <property type="term" value="F:ATP hydrolysis activity"/>
    <property type="evidence" value="ECO:0007669"/>
    <property type="project" value="InterPro"/>
</dbReference>
<dbReference type="InterPro" id="IPR036640">
    <property type="entry name" value="ABC1_TM_sf"/>
</dbReference>
<dbReference type="PROSITE" id="PS50893">
    <property type="entry name" value="ABC_TRANSPORTER_2"/>
    <property type="match status" value="1"/>
</dbReference>
<dbReference type="PROSITE" id="PS00211">
    <property type="entry name" value="ABC_TRANSPORTER_1"/>
    <property type="match status" value="1"/>
</dbReference>
<feature type="transmembrane region" description="Helical" evidence="9">
    <location>
        <begin position="160"/>
        <end position="180"/>
    </location>
</feature>
<keyword evidence="7 9" id="KW-1133">Transmembrane helix</keyword>
<evidence type="ECO:0000256" key="1">
    <source>
        <dbReference type="ARBA" id="ARBA00004651"/>
    </source>
</evidence>
<sequence length="577" mass="63540">MLNKRLVRAVPESRKYIAGNVLCQWVSLLANIRLMAALTALVAALPQGKLTAEMTVEILFDAVVAVAVRAVCTLLSSRLSYLSSKAVKRTLRGKIYKKLLGLGASYQERVNTSEVVQVAVEGVDQLETYFGSYLPQFFYAMLAPLTLFGVLSFVNFPAALVLFLCVPLIPAAIVAVQRWAKKLLSKYWGQYTALGDTFLENLQGLTTLKIYQADSFKQEEMQKQAEKFRKITMKVLTMQLNSITMMDLIAYGGAALGVILAVTQFQGGHVDLAGCLLLLILSADFFLPMRLLGSFFHIAMNGMAASEKIFRLLDLPEEERGGQPVPQDCSLRCQGVRFSYGEGRDVLAGVDLECPQGSFVALVGESGCGKSTLASLLMGRNRGYQGSVTVGGVELSALKEESLLENFTYISHQSYLFKGTVEDNLRMAAPQATEEQLWQVLEQVKLGGFLRQEQGLQTPLLERASNLSGGQCQRLALARGLLHNSPVYIFVEATSNIDVESENDIMEEIRALAKTKTVLLISHRLANVVDADRIYVLDKGQVAESGTHQELLERGGPYRRLWEAQAALEHYGEEAIQ</sequence>
<evidence type="ECO:0000256" key="6">
    <source>
        <dbReference type="ARBA" id="ARBA00022840"/>
    </source>
</evidence>
<evidence type="ECO:0000313" key="12">
    <source>
        <dbReference type="EMBL" id="HJB37470.1"/>
    </source>
</evidence>
<dbReference type="EMBL" id="DWXZ01000110">
    <property type="protein sequence ID" value="HJB37470.1"/>
    <property type="molecule type" value="Genomic_DNA"/>
</dbReference>
<evidence type="ECO:0000256" key="7">
    <source>
        <dbReference type="ARBA" id="ARBA00022989"/>
    </source>
</evidence>
<dbReference type="InterPro" id="IPR003593">
    <property type="entry name" value="AAA+_ATPase"/>
</dbReference>
<name>A0A9D2LXB5_9FIRM</name>
<evidence type="ECO:0000256" key="4">
    <source>
        <dbReference type="ARBA" id="ARBA00022692"/>
    </source>
</evidence>
<dbReference type="AlphaFoldDB" id="A0A9D2LXB5"/>
<dbReference type="InterPro" id="IPR027417">
    <property type="entry name" value="P-loop_NTPase"/>
</dbReference>
<evidence type="ECO:0000256" key="2">
    <source>
        <dbReference type="ARBA" id="ARBA00022448"/>
    </source>
</evidence>
<dbReference type="InterPro" id="IPR017871">
    <property type="entry name" value="ABC_transporter-like_CS"/>
</dbReference>
<feature type="transmembrane region" description="Helical" evidence="9">
    <location>
        <begin position="58"/>
        <end position="81"/>
    </location>
</feature>
<proteinExistence type="predicted"/>
<dbReference type="GO" id="GO:0005886">
    <property type="term" value="C:plasma membrane"/>
    <property type="evidence" value="ECO:0007669"/>
    <property type="project" value="UniProtKB-SubCell"/>
</dbReference>
<comment type="caution">
    <text evidence="12">The sequence shown here is derived from an EMBL/GenBank/DDBJ whole genome shotgun (WGS) entry which is preliminary data.</text>
</comment>
<feature type="transmembrane region" description="Helical" evidence="9">
    <location>
        <begin position="240"/>
        <end position="262"/>
    </location>
</feature>
<evidence type="ECO:0000256" key="3">
    <source>
        <dbReference type="ARBA" id="ARBA00022475"/>
    </source>
</evidence>
<evidence type="ECO:0000256" key="9">
    <source>
        <dbReference type="SAM" id="Phobius"/>
    </source>
</evidence>
<dbReference type="Gene3D" id="3.40.50.300">
    <property type="entry name" value="P-loop containing nucleotide triphosphate hydrolases"/>
    <property type="match status" value="1"/>
</dbReference>
<evidence type="ECO:0000256" key="8">
    <source>
        <dbReference type="ARBA" id="ARBA00023136"/>
    </source>
</evidence>
<dbReference type="InterPro" id="IPR003439">
    <property type="entry name" value="ABC_transporter-like_ATP-bd"/>
</dbReference>
<dbReference type="InterPro" id="IPR011527">
    <property type="entry name" value="ABC1_TM_dom"/>
</dbReference>
<accession>A0A9D2LXB5</accession>
<keyword evidence="6 12" id="KW-0067">ATP-binding</keyword>
<keyword evidence="2" id="KW-0813">Transport</keyword>
<comment type="subcellular location">
    <subcellularLocation>
        <location evidence="1">Cell membrane</location>
        <topology evidence="1">Multi-pass membrane protein</topology>
    </subcellularLocation>
</comment>
<feature type="domain" description="ABC transporter" evidence="10">
    <location>
        <begin position="331"/>
        <end position="564"/>
    </location>
</feature>
<evidence type="ECO:0000259" key="11">
    <source>
        <dbReference type="PROSITE" id="PS50929"/>
    </source>
</evidence>
<evidence type="ECO:0000256" key="5">
    <source>
        <dbReference type="ARBA" id="ARBA00022741"/>
    </source>
</evidence>